<organism evidence="1 2">
    <name type="scientific">Armadillidium vulgare iridescent virus</name>
    <dbReference type="NCBI Taxonomy" id="72201"/>
    <lineage>
        <taxon>Viruses</taxon>
        <taxon>Varidnaviria</taxon>
        <taxon>Bamfordvirae</taxon>
        <taxon>Nucleocytoviricota</taxon>
        <taxon>Megaviricetes</taxon>
        <taxon>Pimascovirales</taxon>
        <taxon>Pimascovirales incertae sedis</taxon>
        <taxon>Iridoviridae</taxon>
        <taxon>Betairidovirinae</taxon>
        <taxon>Iridovirus</taxon>
        <taxon>Iridovirus armadillidium1</taxon>
        <taxon>Invertebrate iridescent virus 31</taxon>
    </lineage>
</organism>
<reference evidence="1 2" key="1">
    <citation type="journal article" date="2014" name="J. Gen. Virol.">
        <title>Genome sequence of a crustacean iridovirus, IIV31, isolated from the pill bug, Armadillidium vulgare.</title>
        <authorList>
            <person name="Piegu B."/>
            <person name="Guizard S."/>
            <person name="Yeping T."/>
            <person name="Cruaud C."/>
            <person name="Asgari S."/>
            <person name="Bideshi D.K."/>
            <person name="Federici B.A."/>
            <person name="Bigot Y."/>
        </authorList>
    </citation>
    <scope>NUCLEOTIDE SEQUENCE [LARGE SCALE GENOMIC DNA]</scope>
</reference>
<dbReference type="GeneID" id="19738590"/>
<keyword evidence="2" id="KW-1185">Reference proteome</keyword>
<sequence>MFDTKLFFIEIDGRQHILECSKDGLNERNKQKVTSLKRTDLLKIAKAYKINTARMYDFEIADRIIEWKPKPGELLCYSRCELAKLTKDEIKIIFKINGLSFQNTYLKKELIDLFLSHQQQYQSLYCYEKLNFDDVTKDQNSFETPASEEVLLI</sequence>
<dbReference type="KEGG" id="vg:19738590"/>
<dbReference type="Proteomes" id="UP000114278">
    <property type="component" value="Segment"/>
</dbReference>
<name>A0A068QKM2_9VIRU</name>
<evidence type="ECO:0000313" key="2">
    <source>
        <dbReference type="Proteomes" id="UP000114278"/>
    </source>
</evidence>
<evidence type="ECO:0000313" key="1">
    <source>
        <dbReference type="EMBL" id="CCV02378.1"/>
    </source>
</evidence>
<proteinExistence type="predicted"/>
<dbReference type="OrthoDB" id="37865at10239"/>
<protein>
    <submittedName>
        <fullName evidence="1">Uncharacterized protein</fullName>
    </submittedName>
</protein>
<dbReference type="EMBL" id="HF920637">
    <property type="protein sequence ID" value="CCV02378.1"/>
    <property type="molecule type" value="Genomic_DNA"/>
</dbReference>
<gene>
    <name evidence="1" type="primary">006L</name>
    <name evidence="1" type="ORF">IIV31_006L</name>
</gene>
<accession>A0A068QKM2</accession>
<dbReference type="RefSeq" id="YP_009046620.1">
    <property type="nucleotide sequence ID" value="NC_024451.1"/>
</dbReference>